<evidence type="ECO:0000313" key="2">
    <source>
        <dbReference type="EMBL" id="OBQ52125.1"/>
    </source>
</evidence>
<proteinExistence type="predicted"/>
<sequence>MSRIKISILLIFSLIVIGKAHASADVASTPPTFEITQPAADLLPLFDRQIEVFGIPIYADSGISKRRLLHAANIFAQYLDNDEDGNVDNPLILEAMHKNDAFLVMWSSEERLEQMMEAHEQSLLKGYGQDLGNDETRPEWHAQQHTGRFDASIEEIWHLITSAGYAEAYPEIFGIEDESALTRAMDKARGGHFTSVPSRYPDTAWFTYYDDTCNYEGMAVEYIYWGMTSILGAQSKRAHEIDDEWRLYKKEYIERHDPALYKLLTTKKYSLPQKLPDGNYRGFFYKK</sequence>
<comment type="caution">
    <text evidence="2">The sequence shown here is derived from an EMBL/GenBank/DDBJ whole genome shotgun (WGS) entry which is preliminary data.</text>
</comment>
<dbReference type="AlphaFoldDB" id="A0A1B7XDK1"/>
<accession>A0A1B7XDK1</accession>
<keyword evidence="3" id="KW-1185">Reference proteome</keyword>
<dbReference type="RefSeq" id="WP_066854379.1">
    <property type="nucleotide sequence ID" value="NZ_JXMS01000011.1"/>
</dbReference>
<organism evidence="2 3">
    <name type="scientific">Halodesulfovibrio spirochaetisodalis</name>
    <dbReference type="NCBI Taxonomy" id="1560234"/>
    <lineage>
        <taxon>Bacteria</taxon>
        <taxon>Pseudomonadati</taxon>
        <taxon>Thermodesulfobacteriota</taxon>
        <taxon>Desulfovibrionia</taxon>
        <taxon>Desulfovibrionales</taxon>
        <taxon>Desulfovibrionaceae</taxon>
        <taxon>Halodesulfovibrio</taxon>
    </lineage>
</organism>
<dbReference type="EMBL" id="JXMS01000011">
    <property type="protein sequence ID" value="OBQ52125.1"/>
    <property type="molecule type" value="Genomic_DNA"/>
</dbReference>
<feature type="chain" id="PRO_5008600534" evidence="1">
    <location>
        <begin position="23"/>
        <end position="287"/>
    </location>
</feature>
<gene>
    <name evidence="2" type="ORF">SP90_08065</name>
</gene>
<keyword evidence="1" id="KW-0732">Signal</keyword>
<evidence type="ECO:0000256" key="1">
    <source>
        <dbReference type="SAM" id="SignalP"/>
    </source>
</evidence>
<feature type="signal peptide" evidence="1">
    <location>
        <begin position="1"/>
        <end position="22"/>
    </location>
</feature>
<name>A0A1B7XDK1_9BACT</name>
<protein>
    <submittedName>
        <fullName evidence="2">Uncharacterized protein</fullName>
    </submittedName>
</protein>
<dbReference type="PATRIC" id="fig|1560234.3.peg.431"/>
<dbReference type="OrthoDB" id="6198264at2"/>
<evidence type="ECO:0000313" key="3">
    <source>
        <dbReference type="Proteomes" id="UP000091979"/>
    </source>
</evidence>
<reference evidence="2 3" key="1">
    <citation type="submission" date="2015-01" db="EMBL/GenBank/DDBJ databases">
        <title>Desulfovibrio sp. JC271 draft genome sequence.</title>
        <authorList>
            <person name="Shivani Y."/>
            <person name="Subhash Y."/>
            <person name="Sasikala C."/>
            <person name="Ramana C.V."/>
        </authorList>
    </citation>
    <scope>NUCLEOTIDE SEQUENCE [LARGE SCALE GENOMIC DNA]</scope>
    <source>
        <strain evidence="2 3">JC271</strain>
    </source>
</reference>
<dbReference type="Proteomes" id="UP000091979">
    <property type="component" value="Unassembled WGS sequence"/>
</dbReference>